<evidence type="ECO:0000259" key="3">
    <source>
        <dbReference type="PROSITE" id="PS50010"/>
    </source>
</evidence>
<feature type="region of interest" description="Disordered" evidence="1">
    <location>
        <begin position="1"/>
        <end position="80"/>
    </location>
</feature>
<feature type="domain" description="PH" evidence="2">
    <location>
        <begin position="670"/>
        <end position="767"/>
    </location>
</feature>
<proteinExistence type="predicted"/>
<dbReference type="SUPFAM" id="SSF50729">
    <property type="entry name" value="PH domain-like"/>
    <property type="match status" value="2"/>
</dbReference>
<dbReference type="Proteomes" id="UP001149090">
    <property type="component" value="Unassembled WGS sequence"/>
</dbReference>
<dbReference type="GO" id="GO:0005085">
    <property type="term" value="F:guanyl-nucleotide exchange factor activity"/>
    <property type="evidence" value="ECO:0007669"/>
    <property type="project" value="InterPro"/>
</dbReference>
<dbReference type="GO" id="GO:0005737">
    <property type="term" value="C:cytoplasm"/>
    <property type="evidence" value="ECO:0007669"/>
    <property type="project" value="TreeGrafter"/>
</dbReference>
<dbReference type="InterPro" id="IPR000219">
    <property type="entry name" value="DH_dom"/>
</dbReference>
<dbReference type="Pfam" id="PF00621">
    <property type="entry name" value="RhoGEF"/>
    <property type="match status" value="1"/>
</dbReference>
<dbReference type="SMART" id="SM00233">
    <property type="entry name" value="PH"/>
    <property type="match status" value="1"/>
</dbReference>
<dbReference type="InterPro" id="IPR035899">
    <property type="entry name" value="DBL_dom_sf"/>
</dbReference>
<sequence length="779" mass="91710">MNPNLQRKNYLSNSQNISQKNPQKFTSRNLSQNNQTRLSNPITQDNKQISSFQNQKYEQKSNSQNDQNIQSTKNLNLNPNLNMDINQDENKTQITFILILENEKKYEKKFEELINFWKVHLLSILEKKEELEKIFALANRFITQSKQFSEKLNQTLNIQKQTKPETILDCFVLINQDIYRQWNKQIIIVNNAITEFERHNESFRSTLIKCTHDCGGQDFFQILIIPFFHIREITENLKQISSFNESNNSIQSKLSKTFDLINKIIDETNSTFLIFQKRTQLLHIQKQLGNSSIYLFEATRLLENQGNFKRVSRTKNYQGQYFMFSDMVLLTKQKGKSHQLSYDICIFYSKSKIRNLLDDKKGQIQNAVEFLVEDNPERFICCFESEKIKTEFWNKITSKLGIGVEETNKTAQTTEEIIKKRKELLINNNPAQQPKTILQSEDLQGKTTNMTVRSNVIHELVQTEEKYVMDLNIIIEFYLNPLKKNGIVPKNDISIMFSSIETIFGVNSNILKELKQEFPKDPEKVSELNVGKIFQKYVDFLKIYTQYCSNHSQSMSIVAKYSKKENFENFIQHQKENVKECGGLGILDFLIKPIQRICKYPLLFKELLKGTHSSYPDYQDLFKAYQALYNVAEYVNERQRSAEQSMVVVEILTRLAGIPKSFELVQPTRQFIQEATLKKKSVRRIQERQFWLFSDVIVYGKLSWTSKKKKYQYKGHLYLAEAFVREISSEEFAFQIFPSGSKKGYTIYCDNEEQKKDWENKIKEQIKKLAELGIRPKYK</sequence>
<evidence type="ECO:0000259" key="2">
    <source>
        <dbReference type="PROSITE" id="PS50003"/>
    </source>
</evidence>
<comment type="caution">
    <text evidence="4">The sequence shown here is derived from an EMBL/GenBank/DDBJ whole genome shotgun (WGS) entry which is preliminary data.</text>
</comment>
<feature type="domain" description="DH" evidence="3">
    <location>
        <begin position="452"/>
        <end position="638"/>
    </location>
</feature>
<evidence type="ECO:0000313" key="5">
    <source>
        <dbReference type="Proteomes" id="UP001149090"/>
    </source>
</evidence>
<dbReference type="Gene3D" id="2.30.29.30">
    <property type="entry name" value="Pleckstrin-homology domain (PH domain)/Phosphotyrosine-binding domain (PTB)"/>
    <property type="match status" value="2"/>
</dbReference>
<dbReference type="PROSITE" id="PS50003">
    <property type="entry name" value="PH_DOMAIN"/>
    <property type="match status" value="1"/>
</dbReference>
<dbReference type="CDD" id="cd00160">
    <property type="entry name" value="RhoGEF"/>
    <property type="match status" value="1"/>
</dbReference>
<dbReference type="InterPro" id="IPR011993">
    <property type="entry name" value="PH-like_dom_sf"/>
</dbReference>
<evidence type="ECO:0000313" key="4">
    <source>
        <dbReference type="EMBL" id="KAJ5073900.1"/>
    </source>
</evidence>
<dbReference type="InterPro" id="IPR055251">
    <property type="entry name" value="SOS1_NGEF_PH"/>
</dbReference>
<dbReference type="Pfam" id="PF22697">
    <property type="entry name" value="SOS1_NGEF_PH"/>
    <property type="match status" value="1"/>
</dbReference>
<dbReference type="InterPro" id="IPR001849">
    <property type="entry name" value="PH_domain"/>
</dbReference>
<name>A0A9Q0LJZ7_ANAIG</name>
<dbReference type="OrthoDB" id="1716625at2759"/>
<reference evidence="4" key="1">
    <citation type="submission" date="2022-10" db="EMBL/GenBank/DDBJ databases">
        <title>Novel sulphate-reducing endosymbionts in the free-living metamonad Anaeramoeba.</title>
        <authorList>
            <person name="Jerlstrom-Hultqvist J."/>
            <person name="Cepicka I."/>
            <person name="Gallot-Lavallee L."/>
            <person name="Salas-Leiva D."/>
            <person name="Curtis B.A."/>
            <person name="Zahonova K."/>
            <person name="Pipaliya S."/>
            <person name="Dacks J."/>
            <person name="Roger A.J."/>
        </authorList>
    </citation>
    <scope>NUCLEOTIDE SEQUENCE</scope>
    <source>
        <strain evidence="4">BMAN</strain>
    </source>
</reference>
<evidence type="ECO:0000256" key="1">
    <source>
        <dbReference type="SAM" id="MobiDB-lite"/>
    </source>
</evidence>
<dbReference type="SMART" id="SM00325">
    <property type="entry name" value="RhoGEF"/>
    <property type="match status" value="1"/>
</dbReference>
<dbReference type="Gene3D" id="1.20.900.10">
    <property type="entry name" value="Dbl homology (DH) domain"/>
    <property type="match status" value="2"/>
</dbReference>
<dbReference type="AlphaFoldDB" id="A0A9Q0LJZ7"/>
<gene>
    <name evidence="4" type="ORF">M0811_08173</name>
</gene>
<protein>
    <submittedName>
        <fullName evidence="4">Faciogenital dysplasia protein</fullName>
    </submittedName>
</protein>
<dbReference type="PANTHER" id="PTHR12673:SF159">
    <property type="entry name" value="LD03170P"/>
    <property type="match status" value="1"/>
</dbReference>
<dbReference type="InterPro" id="IPR051092">
    <property type="entry name" value="FYVE_RhoGEF_PH"/>
</dbReference>
<dbReference type="PANTHER" id="PTHR12673">
    <property type="entry name" value="FACIOGENITAL DYSPLASIA PROTEIN"/>
    <property type="match status" value="1"/>
</dbReference>
<dbReference type="SUPFAM" id="SSF48065">
    <property type="entry name" value="DBL homology domain (DH-domain)"/>
    <property type="match status" value="2"/>
</dbReference>
<keyword evidence="5" id="KW-1185">Reference proteome</keyword>
<dbReference type="EMBL" id="JAPDFW010000071">
    <property type="protein sequence ID" value="KAJ5073900.1"/>
    <property type="molecule type" value="Genomic_DNA"/>
</dbReference>
<organism evidence="4 5">
    <name type="scientific">Anaeramoeba ignava</name>
    <name type="common">Anaerobic marine amoeba</name>
    <dbReference type="NCBI Taxonomy" id="1746090"/>
    <lineage>
        <taxon>Eukaryota</taxon>
        <taxon>Metamonada</taxon>
        <taxon>Anaeramoebidae</taxon>
        <taxon>Anaeramoeba</taxon>
    </lineage>
</organism>
<dbReference type="PROSITE" id="PS50010">
    <property type="entry name" value="DH_2"/>
    <property type="match status" value="1"/>
</dbReference>
<accession>A0A9Q0LJZ7</accession>